<sequence length="247" mass="27355">MTSASLPDLEVASHWHMALCADCNSRRCSSVVFIVAPRLPQLPGFNSLHIDRIALTHARYEFYLSVLTAGHMDSIWTVWWISRWLRDSSTSQVQSSSCRIAASVYGPSSNPSKGFHMSEWRMHVLALIFILPRRRLRLTSLYGRSASQMGGLDNTVNAAAACCVITVTIITISIAIAIAVSIAIAILSPLAPNVWRNHLVSTLRLSECKCSAQCLNRCIPDTLGHRDFGHVHSFHLISNAMRVHIHA</sequence>
<name>A0A0C3D2G2_9AGAM</name>
<accession>A0A0C3D2G2</accession>
<reference evidence="2 3" key="1">
    <citation type="submission" date="2014-04" db="EMBL/GenBank/DDBJ databases">
        <authorList>
            <consortium name="DOE Joint Genome Institute"/>
            <person name="Kuo A."/>
            <person name="Kohler A."/>
            <person name="Nagy L.G."/>
            <person name="Floudas D."/>
            <person name="Copeland A."/>
            <person name="Barry K.W."/>
            <person name="Cichocki N."/>
            <person name="Veneault-Fourrey C."/>
            <person name="LaButti K."/>
            <person name="Lindquist E.A."/>
            <person name="Lipzen A."/>
            <person name="Lundell T."/>
            <person name="Morin E."/>
            <person name="Murat C."/>
            <person name="Sun H."/>
            <person name="Tunlid A."/>
            <person name="Henrissat B."/>
            <person name="Grigoriev I.V."/>
            <person name="Hibbett D.S."/>
            <person name="Martin F."/>
            <person name="Nordberg H.P."/>
            <person name="Cantor M.N."/>
            <person name="Hua S.X."/>
        </authorList>
    </citation>
    <scope>NUCLEOTIDE SEQUENCE [LARGE SCALE GENOMIC DNA]</scope>
    <source>
        <strain evidence="2 3">Foug A</strain>
    </source>
</reference>
<feature type="transmembrane region" description="Helical" evidence="1">
    <location>
        <begin position="156"/>
        <end position="187"/>
    </location>
</feature>
<evidence type="ECO:0000313" key="2">
    <source>
        <dbReference type="EMBL" id="KIM55010.1"/>
    </source>
</evidence>
<evidence type="ECO:0000313" key="3">
    <source>
        <dbReference type="Proteomes" id="UP000053989"/>
    </source>
</evidence>
<dbReference type="EMBL" id="KN822143">
    <property type="protein sequence ID" value="KIM55010.1"/>
    <property type="molecule type" value="Genomic_DNA"/>
</dbReference>
<keyword evidence="1" id="KW-0472">Membrane</keyword>
<proteinExistence type="predicted"/>
<reference evidence="3" key="2">
    <citation type="submission" date="2015-01" db="EMBL/GenBank/DDBJ databases">
        <title>Evolutionary Origins and Diversification of the Mycorrhizal Mutualists.</title>
        <authorList>
            <consortium name="DOE Joint Genome Institute"/>
            <consortium name="Mycorrhizal Genomics Consortium"/>
            <person name="Kohler A."/>
            <person name="Kuo A."/>
            <person name="Nagy L.G."/>
            <person name="Floudas D."/>
            <person name="Copeland A."/>
            <person name="Barry K.W."/>
            <person name="Cichocki N."/>
            <person name="Veneault-Fourrey C."/>
            <person name="LaButti K."/>
            <person name="Lindquist E.A."/>
            <person name="Lipzen A."/>
            <person name="Lundell T."/>
            <person name="Morin E."/>
            <person name="Murat C."/>
            <person name="Riley R."/>
            <person name="Ohm R."/>
            <person name="Sun H."/>
            <person name="Tunlid A."/>
            <person name="Henrissat B."/>
            <person name="Grigoriev I.V."/>
            <person name="Hibbett D.S."/>
            <person name="Martin F."/>
        </authorList>
    </citation>
    <scope>NUCLEOTIDE SEQUENCE [LARGE SCALE GENOMIC DNA]</scope>
    <source>
        <strain evidence="3">Foug A</strain>
    </source>
</reference>
<dbReference type="InParanoid" id="A0A0C3D2G2"/>
<dbReference type="Proteomes" id="UP000053989">
    <property type="component" value="Unassembled WGS sequence"/>
</dbReference>
<dbReference type="HOGENOM" id="CLU_1125097_0_0_1"/>
<keyword evidence="3" id="KW-1185">Reference proteome</keyword>
<keyword evidence="1" id="KW-0812">Transmembrane</keyword>
<keyword evidence="1" id="KW-1133">Transmembrane helix</keyword>
<evidence type="ECO:0000256" key="1">
    <source>
        <dbReference type="SAM" id="Phobius"/>
    </source>
</evidence>
<organism evidence="2 3">
    <name type="scientific">Scleroderma citrinum Foug A</name>
    <dbReference type="NCBI Taxonomy" id="1036808"/>
    <lineage>
        <taxon>Eukaryota</taxon>
        <taxon>Fungi</taxon>
        <taxon>Dikarya</taxon>
        <taxon>Basidiomycota</taxon>
        <taxon>Agaricomycotina</taxon>
        <taxon>Agaricomycetes</taxon>
        <taxon>Agaricomycetidae</taxon>
        <taxon>Boletales</taxon>
        <taxon>Sclerodermatineae</taxon>
        <taxon>Sclerodermataceae</taxon>
        <taxon>Scleroderma</taxon>
    </lineage>
</organism>
<dbReference type="AlphaFoldDB" id="A0A0C3D2G2"/>
<protein>
    <submittedName>
        <fullName evidence="2">Uncharacterized protein</fullName>
    </submittedName>
</protein>
<gene>
    <name evidence="2" type="ORF">SCLCIDRAFT_30714</name>
</gene>